<accession>A0A9N9URX4</accession>
<organism evidence="3 4">
    <name type="scientific">Clonostachys byssicola</name>
    <dbReference type="NCBI Taxonomy" id="160290"/>
    <lineage>
        <taxon>Eukaryota</taxon>
        <taxon>Fungi</taxon>
        <taxon>Dikarya</taxon>
        <taxon>Ascomycota</taxon>
        <taxon>Pezizomycotina</taxon>
        <taxon>Sordariomycetes</taxon>
        <taxon>Hypocreomycetidae</taxon>
        <taxon>Hypocreales</taxon>
        <taxon>Bionectriaceae</taxon>
        <taxon>Clonostachys</taxon>
    </lineage>
</organism>
<feature type="transmembrane region" description="Helical" evidence="1">
    <location>
        <begin position="266"/>
        <end position="286"/>
    </location>
</feature>
<feature type="transmembrane region" description="Helical" evidence="1">
    <location>
        <begin position="119"/>
        <end position="139"/>
    </location>
</feature>
<dbReference type="PANTHER" id="PTHR12203">
    <property type="entry name" value="KDEL LYS-ASP-GLU-LEU CONTAINING - RELATED"/>
    <property type="match status" value="1"/>
</dbReference>
<gene>
    <name evidence="3" type="ORF">CBYS24578_00004601</name>
</gene>
<feature type="transmembrane region" description="Helical" evidence="1">
    <location>
        <begin position="293"/>
        <end position="312"/>
    </location>
</feature>
<evidence type="ECO:0000259" key="2">
    <source>
        <dbReference type="SMART" id="SM00672"/>
    </source>
</evidence>
<dbReference type="Pfam" id="PF05686">
    <property type="entry name" value="Glyco_transf_90"/>
    <property type="match status" value="1"/>
</dbReference>
<keyword evidence="1" id="KW-1133">Transmembrane helix</keyword>
<keyword evidence="4" id="KW-1185">Reference proteome</keyword>
<feature type="transmembrane region" description="Helical" evidence="1">
    <location>
        <begin position="146"/>
        <end position="167"/>
    </location>
</feature>
<evidence type="ECO:0000313" key="4">
    <source>
        <dbReference type="Proteomes" id="UP000754883"/>
    </source>
</evidence>
<evidence type="ECO:0000313" key="3">
    <source>
        <dbReference type="EMBL" id="CAG9994023.1"/>
    </source>
</evidence>
<proteinExistence type="predicted"/>
<feature type="domain" description="Glycosyl transferase CAP10" evidence="2">
    <location>
        <begin position="532"/>
        <end position="824"/>
    </location>
</feature>
<dbReference type="InterPro" id="IPR051091">
    <property type="entry name" value="O-Glucosyltr/Glycosyltrsf_90"/>
</dbReference>
<dbReference type="OrthoDB" id="202415at2759"/>
<comment type="caution">
    <text evidence="3">The sequence shown here is derived from an EMBL/GenBank/DDBJ whole genome shotgun (WGS) entry which is preliminary data.</text>
</comment>
<dbReference type="Proteomes" id="UP000754883">
    <property type="component" value="Unassembled WGS sequence"/>
</dbReference>
<feature type="transmembrane region" description="Helical" evidence="1">
    <location>
        <begin position="89"/>
        <end position="107"/>
    </location>
</feature>
<feature type="non-terminal residue" evidence="3">
    <location>
        <position position="1"/>
    </location>
</feature>
<dbReference type="InterPro" id="IPR006598">
    <property type="entry name" value="CAP10"/>
</dbReference>
<keyword evidence="1" id="KW-0812">Transmembrane</keyword>
<dbReference type="PANTHER" id="PTHR12203:SF61">
    <property type="entry name" value="CAPSULE PROTEIN"/>
    <property type="match status" value="1"/>
</dbReference>
<name>A0A9N9URX4_9HYPO</name>
<dbReference type="AlphaFoldDB" id="A0A9N9URX4"/>
<keyword evidence="1" id="KW-0472">Membrane</keyword>
<evidence type="ECO:0000256" key="1">
    <source>
        <dbReference type="SAM" id="Phobius"/>
    </source>
</evidence>
<reference evidence="4" key="1">
    <citation type="submission" date="2019-06" db="EMBL/GenBank/DDBJ databases">
        <authorList>
            <person name="Broberg M."/>
        </authorList>
    </citation>
    <scope>NUCLEOTIDE SEQUENCE [LARGE SCALE GENOMIC DNA]</scope>
</reference>
<dbReference type="SMART" id="SM00672">
    <property type="entry name" value="CAP10"/>
    <property type="match status" value="1"/>
</dbReference>
<dbReference type="EMBL" id="CABFNO020001523">
    <property type="protein sequence ID" value="CAG9994023.1"/>
    <property type="molecule type" value="Genomic_DNA"/>
</dbReference>
<sequence length="832" mass="95026">TIDPVTGLAGSAVLCAVWTQWQSSRRDEPWAELICWILLPIFCKAITLPINRFDTEKVNELQRSPGPWLWLFAICIATRAVCEGEQGSNWLLPLLMPLLLVIEQYLGQGLSWPASVYPGLIFMISNTLLGTTSIALFGISTLIDFNLIRVALSITSAVASFTMYLTLLNKGSNLSRHIPHICIREDINPLSFRVTSTLVIVLSLKTITFGCAVPQVLPTITLGIFKAFTWFFLIQTAHHTTWRIAVPITTFSILSTTDPFSQSWDINSFFILVGSILLLAQIIGTIPKHPKTLWVLSLIPIIPYLLSLQAIMSSQHMARISFRNHQMHPVEEAIHVAQGELNSLIQRQSKSYTAARDEYKRRYGLEPPPGFKEWYEFAKMNQSPIIDDFDSIQRTIAPLLKLSGREVLEAMSGLYSRPDSEVWSCEYSSQKSETHCSHPRRTFDRHISLLFNRLMKDVPSGVHSLRFLVNHFDEPRVLTTSKSLTNQLSHQAGSLRQGRNGDGSSSQIWDMVSHDCNFKDLESDQSENWSTSSPDIGLVRTHSQQVDICQHPEYQHMHGLLTNPVTFRPIQGPVPVLSTGSLSTMDDILLPSPAYLEEEFQYDEAQDTDWDSKYNKLYWAGSTSGGYANGSNWRDFHRHRFVNMIHNPARDQTYWYLQQQKNGLVERVPSSFLNRRLYNVAFTRVFQCEPSACHDQRAHFNVRPWAHKDEALGYRLAFDLDGNGISGRFYKLLASRSVPLKQTIMREWHDDRLVPWVHYIPVSQEMAELPELVTYLTSTKSGQEQARKIVEQGRDWYSRAFREVDMTIYVYRLLLELARLQDPSREGAKEVK</sequence>
<reference evidence="3 4" key="2">
    <citation type="submission" date="2021-10" db="EMBL/GenBank/DDBJ databases">
        <authorList>
            <person name="Piombo E."/>
        </authorList>
    </citation>
    <scope>NUCLEOTIDE SEQUENCE [LARGE SCALE GENOMIC DNA]</scope>
</reference>
<feature type="transmembrane region" description="Helical" evidence="1">
    <location>
        <begin position="216"/>
        <end position="234"/>
    </location>
</feature>
<protein>
    <recommendedName>
        <fullName evidence="2">Glycosyl transferase CAP10 domain-containing protein</fullName>
    </recommendedName>
</protein>